<proteinExistence type="predicted"/>
<reference evidence="1" key="2">
    <citation type="journal article" date="2015" name="Fish Shellfish Immunol.">
        <title>Early steps in the European eel (Anguilla anguilla)-Vibrio vulnificus interaction in the gills: Role of the RtxA13 toxin.</title>
        <authorList>
            <person name="Callol A."/>
            <person name="Pajuelo D."/>
            <person name="Ebbesson L."/>
            <person name="Teles M."/>
            <person name="MacKenzie S."/>
            <person name="Amaro C."/>
        </authorList>
    </citation>
    <scope>NUCLEOTIDE SEQUENCE</scope>
</reference>
<reference evidence="1" key="1">
    <citation type="submission" date="2014-11" db="EMBL/GenBank/DDBJ databases">
        <authorList>
            <person name="Amaro Gonzalez C."/>
        </authorList>
    </citation>
    <scope>NUCLEOTIDE SEQUENCE</scope>
</reference>
<dbReference type="EMBL" id="GBXM01087974">
    <property type="protein sequence ID" value="JAH20603.1"/>
    <property type="molecule type" value="Transcribed_RNA"/>
</dbReference>
<accession>A0A0E9QWW0</accession>
<sequence>MTIKKLKTIFLIRKYNQMFQILVPLTRS</sequence>
<dbReference type="AlphaFoldDB" id="A0A0E9QWW0"/>
<organism evidence="1">
    <name type="scientific">Anguilla anguilla</name>
    <name type="common">European freshwater eel</name>
    <name type="synonym">Muraena anguilla</name>
    <dbReference type="NCBI Taxonomy" id="7936"/>
    <lineage>
        <taxon>Eukaryota</taxon>
        <taxon>Metazoa</taxon>
        <taxon>Chordata</taxon>
        <taxon>Craniata</taxon>
        <taxon>Vertebrata</taxon>
        <taxon>Euteleostomi</taxon>
        <taxon>Actinopterygii</taxon>
        <taxon>Neopterygii</taxon>
        <taxon>Teleostei</taxon>
        <taxon>Anguilliformes</taxon>
        <taxon>Anguillidae</taxon>
        <taxon>Anguilla</taxon>
    </lineage>
</organism>
<protein>
    <submittedName>
        <fullName evidence="1">Uncharacterized protein</fullName>
    </submittedName>
</protein>
<evidence type="ECO:0000313" key="1">
    <source>
        <dbReference type="EMBL" id="JAH20603.1"/>
    </source>
</evidence>
<name>A0A0E9QWW0_ANGAN</name>